<evidence type="ECO:0000313" key="13">
    <source>
        <dbReference type="RefSeq" id="XP_002742168.1"/>
    </source>
</evidence>
<dbReference type="Pfam" id="PF03188">
    <property type="entry name" value="Cytochrom_B561"/>
    <property type="match status" value="1"/>
</dbReference>
<evidence type="ECO:0000256" key="7">
    <source>
        <dbReference type="ARBA" id="ARBA00023136"/>
    </source>
</evidence>
<dbReference type="PANTHER" id="PTHR23130">
    <property type="entry name" value="CYTOCHROME B561 AND DOMON DOMAIN-CONTAINING PROTEIN"/>
    <property type="match status" value="1"/>
</dbReference>
<feature type="transmembrane region" description="Helical" evidence="8">
    <location>
        <begin position="266"/>
        <end position="288"/>
    </location>
</feature>
<dbReference type="PANTHER" id="PTHR23130:SF171">
    <property type="entry name" value="OS01G0895300 PROTEIN"/>
    <property type="match status" value="1"/>
</dbReference>
<feature type="chain" id="PRO_5045153549" evidence="9">
    <location>
        <begin position="20"/>
        <end position="459"/>
    </location>
</feature>
<dbReference type="InterPro" id="IPR006593">
    <property type="entry name" value="Cyt_b561/ferric_Rdtase_TM"/>
</dbReference>
<evidence type="ECO:0000256" key="3">
    <source>
        <dbReference type="ARBA" id="ARBA00022692"/>
    </source>
</evidence>
<sequence>MRNMLMVLCALLAASEVWADEANYIVTSSGCGETKGCFSIPEGCTNKDDCDVFVSWQQGSDSTIQIELLGRMRMEYGDSYIGVGFSKEQMMNNDDVWACLFYQDTLHFDHSYNKGKSNVPQPISEASLASFSGMYFENSIQCTFNRPMSVDYVPSEDQGANITFDLNDPHYLLIPRGPLWSMNGFTGKGKHMTLPIITAKALQLDGVQTYSEIMKRPIMLKVHACLMISGWMGLASIAIIFARYFKLIWPNSKLCGEKVWFAFHRFLMMLNFCCFITAFVIIFVYLGGFVHYKFTTQPKFIHAVCGIVTVALGFLNPILALLRPHPGTVRRPYFNWAHWVVGMSAYILALACIFIGIDLEKMDLPKYTTWTVVGFVAFHVMMEVLLKLVIGIVEGAANRRSRSQNYEMSPAGSNGVKQDDHDELKPNLTGSTYAVILLVIHVFGVIGIVTSLVVTTALM</sequence>
<keyword evidence="3 8" id="KW-0812">Transmembrane</keyword>
<dbReference type="RefSeq" id="XP_002742168.1">
    <property type="nucleotide sequence ID" value="XM_002742122.2"/>
</dbReference>
<keyword evidence="2" id="KW-0813">Transport</keyword>
<dbReference type="PROSITE" id="PS50939">
    <property type="entry name" value="CYTOCHROME_B561"/>
    <property type="match status" value="1"/>
</dbReference>
<evidence type="ECO:0000256" key="9">
    <source>
        <dbReference type="SAM" id="SignalP"/>
    </source>
</evidence>
<keyword evidence="5" id="KW-0249">Electron transport</keyword>
<proteinExistence type="predicted"/>
<name>A0ABM0H1K5_SACKO</name>
<keyword evidence="4 9" id="KW-0732">Signal</keyword>
<dbReference type="Proteomes" id="UP000694865">
    <property type="component" value="Unplaced"/>
</dbReference>
<dbReference type="GeneID" id="100374353"/>
<organism evidence="12 13">
    <name type="scientific">Saccoglossus kowalevskii</name>
    <name type="common">Acorn worm</name>
    <dbReference type="NCBI Taxonomy" id="10224"/>
    <lineage>
        <taxon>Eukaryota</taxon>
        <taxon>Metazoa</taxon>
        <taxon>Hemichordata</taxon>
        <taxon>Enteropneusta</taxon>
        <taxon>Harrimaniidae</taxon>
        <taxon>Saccoglossus</taxon>
    </lineage>
</organism>
<feature type="transmembrane region" description="Helical" evidence="8">
    <location>
        <begin position="433"/>
        <end position="458"/>
    </location>
</feature>
<accession>A0ABM0H1K5</accession>
<keyword evidence="6 8" id="KW-1133">Transmembrane helix</keyword>
<feature type="signal peptide" evidence="9">
    <location>
        <begin position="1"/>
        <end position="19"/>
    </location>
</feature>
<comment type="subcellular location">
    <subcellularLocation>
        <location evidence="1">Membrane</location>
    </subcellularLocation>
</comment>
<feature type="domain" description="DOMON" evidence="10">
    <location>
        <begin position="50"/>
        <end position="177"/>
    </location>
</feature>
<reference evidence="13" key="1">
    <citation type="submission" date="2025-08" db="UniProtKB">
        <authorList>
            <consortium name="RefSeq"/>
        </authorList>
    </citation>
    <scope>IDENTIFICATION</scope>
    <source>
        <tissue evidence="13">Testes</tissue>
    </source>
</reference>
<feature type="transmembrane region" description="Helical" evidence="8">
    <location>
        <begin position="226"/>
        <end position="245"/>
    </location>
</feature>
<gene>
    <name evidence="13" type="primary">LOC100374353</name>
</gene>
<feature type="transmembrane region" description="Helical" evidence="8">
    <location>
        <begin position="369"/>
        <end position="393"/>
    </location>
</feature>
<dbReference type="Gene3D" id="1.20.120.1770">
    <property type="match status" value="1"/>
</dbReference>
<protein>
    <submittedName>
        <fullName evidence="13">Ferric-chelate reductase 1-like</fullName>
    </submittedName>
</protein>
<evidence type="ECO:0000313" key="12">
    <source>
        <dbReference type="Proteomes" id="UP000694865"/>
    </source>
</evidence>
<evidence type="ECO:0000259" key="11">
    <source>
        <dbReference type="PROSITE" id="PS50939"/>
    </source>
</evidence>
<dbReference type="CDD" id="cd08760">
    <property type="entry name" value="Cyt_b561_FRRS1_like"/>
    <property type="match status" value="1"/>
</dbReference>
<evidence type="ECO:0000256" key="4">
    <source>
        <dbReference type="ARBA" id="ARBA00022729"/>
    </source>
</evidence>
<feature type="transmembrane region" description="Helical" evidence="8">
    <location>
        <begin position="300"/>
        <end position="322"/>
    </location>
</feature>
<dbReference type="Pfam" id="PF03351">
    <property type="entry name" value="DOMON"/>
    <property type="match status" value="1"/>
</dbReference>
<evidence type="ECO:0000256" key="1">
    <source>
        <dbReference type="ARBA" id="ARBA00004370"/>
    </source>
</evidence>
<evidence type="ECO:0000256" key="8">
    <source>
        <dbReference type="SAM" id="Phobius"/>
    </source>
</evidence>
<feature type="transmembrane region" description="Helical" evidence="8">
    <location>
        <begin position="334"/>
        <end position="357"/>
    </location>
</feature>
<feature type="domain" description="Cytochrome b561" evidence="11">
    <location>
        <begin position="185"/>
        <end position="395"/>
    </location>
</feature>
<dbReference type="InterPro" id="IPR005018">
    <property type="entry name" value="DOMON_domain"/>
</dbReference>
<evidence type="ECO:0000256" key="2">
    <source>
        <dbReference type="ARBA" id="ARBA00022448"/>
    </source>
</evidence>
<dbReference type="CDD" id="cd09628">
    <property type="entry name" value="DOMON_SDR_2_like"/>
    <property type="match status" value="1"/>
</dbReference>
<dbReference type="PROSITE" id="PS50836">
    <property type="entry name" value="DOMON"/>
    <property type="match status" value="1"/>
</dbReference>
<evidence type="ECO:0000259" key="10">
    <source>
        <dbReference type="PROSITE" id="PS50836"/>
    </source>
</evidence>
<keyword evidence="12" id="KW-1185">Reference proteome</keyword>
<evidence type="ECO:0000256" key="6">
    <source>
        <dbReference type="ARBA" id="ARBA00022989"/>
    </source>
</evidence>
<keyword evidence="7 8" id="KW-0472">Membrane</keyword>
<evidence type="ECO:0000256" key="5">
    <source>
        <dbReference type="ARBA" id="ARBA00022982"/>
    </source>
</evidence>
<dbReference type="SMART" id="SM00665">
    <property type="entry name" value="B561"/>
    <property type="match status" value="1"/>
</dbReference>